<keyword evidence="10" id="KW-1185">Reference proteome</keyword>
<feature type="transmembrane region" description="Helical" evidence="7">
    <location>
        <begin position="202"/>
        <end position="223"/>
    </location>
</feature>
<proteinExistence type="predicted"/>
<accession>C7M1V6</accession>
<dbReference type="InterPro" id="IPR037257">
    <property type="entry name" value="T2SS_E_N_sf"/>
</dbReference>
<protein>
    <submittedName>
        <fullName evidence="9">General secretory system II protein E domain protein</fullName>
    </submittedName>
</protein>
<dbReference type="OrthoDB" id="7431422at2"/>
<dbReference type="eggNOG" id="COG1215">
    <property type="taxonomic scope" value="Bacteria"/>
</dbReference>
<evidence type="ECO:0000256" key="2">
    <source>
        <dbReference type="ARBA" id="ARBA00022676"/>
    </source>
</evidence>
<keyword evidence="3" id="KW-0808">Transferase</keyword>
<dbReference type="Pfam" id="PF13641">
    <property type="entry name" value="Glyco_tranf_2_3"/>
    <property type="match status" value="1"/>
</dbReference>
<dbReference type="KEGG" id="afo:Afer_1949"/>
<feature type="domain" description="Type II secretion system protein GspE N-terminal" evidence="8">
    <location>
        <begin position="68"/>
        <end position="150"/>
    </location>
</feature>
<dbReference type="SUPFAM" id="SSF53448">
    <property type="entry name" value="Nucleotide-diphospho-sugar transferases"/>
    <property type="match status" value="1"/>
</dbReference>
<dbReference type="RefSeq" id="WP_015799329.1">
    <property type="nucleotide sequence ID" value="NC_013124.1"/>
</dbReference>
<evidence type="ECO:0000256" key="7">
    <source>
        <dbReference type="SAM" id="Phobius"/>
    </source>
</evidence>
<comment type="subcellular location">
    <subcellularLocation>
        <location evidence="1">Membrane</location>
        <topology evidence="1">Multi-pass membrane protein</topology>
    </subcellularLocation>
</comment>
<reference evidence="9 10" key="1">
    <citation type="journal article" date="2009" name="Stand. Genomic Sci.">
        <title>Complete genome sequence of Acidimicrobium ferrooxidans type strain (ICP).</title>
        <authorList>
            <person name="Clum A."/>
            <person name="Nolan M."/>
            <person name="Lang E."/>
            <person name="Glavina Del Rio T."/>
            <person name="Tice H."/>
            <person name="Copeland A."/>
            <person name="Cheng J.F."/>
            <person name="Lucas S."/>
            <person name="Chen F."/>
            <person name="Bruce D."/>
            <person name="Goodwin L."/>
            <person name="Pitluck S."/>
            <person name="Ivanova N."/>
            <person name="Mavrommatis K."/>
            <person name="Mikhailova N."/>
            <person name="Pati A."/>
            <person name="Chen A."/>
            <person name="Palaniappan K."/>
            <person name="Goker M."/>
            <person name="Spring S."/>
            <person name="Land M."/>
            <person name="Hauser L."/>
            <person name="Chang Y.J."/>
            <person name="Jeffries C.C."/>
            <person name="Chain P."/>
            <person name="Bristow J."/>
            <person name="Eisen J.A."/>
            <person name="Markowitz V."/>
            <person name="Hugenholtz P."/>
            <person name="Kyrpides N.C."/>
            <person name="Klenk H.P."/>
            <person name="Lapidus A."/>
        </authorList>
    </citation>
    <scope>NUCLEOTIDE SEQUENCE [LARGE SCALE GENOMIC DNA]</scope>
    <source>
        <strain evidence="10">DSM 10331 / JCM 15462 / NBRC 103882 / ICP</strain>
    </source>
</reference>
<organism evidence="9 10">
    <name type="scientific">Acidimicrobium ferrooxidans (strain DSM 10331 / JCM 15462 / NBRC 103882 / ICP)</name>
    <dbReference type="NCBI Taxonomy" id="525909"/>
    <lineage>
        <taxon>Bacteria</taxon>
        <taxon>Bacillati</taxon>
        <taxon>Actinomycetota</taxon>
        <taxon>Acidimicrobiia</taxon>
        <taxon>Acidimicrobiales</taxon>
        <taxon>Acidimicrobiaceae</taxon>
        <taxon>Acidimicrobium</taxon>
    </lineage>
</organism>
<dbReference type="EMBL" id="CP001631">
    <property type="protein sequence ID" value="ACU54853.1"/>
    <property type="molecule type" value="Genomic_DNA"/>
</dbReference>
<evidence type="ECO:0000256" key="4">
    <source>
        <dbReference type="ARBA" id="ARBA00022692"/>
    </source>
</evidence>
<keyword evidence="6 7" id="KW-0472">Membrane</keyword>
<keyword evidence="5 7" id="KW-1133">Transmembrane helix</keyword>
<dbReference type="Proteomes" id="UP000000771">
    <property type="component" value="Chromosome"/>
</dbReference>
<dbReference type="SUPFAM" id="SSF160246">
    <property type="entry name" value="EspE N-terminal domain-like"/>
    <property type="match status" value="1"/>
</dbReference>
<dbReference type="HOGENOM" id="CLU_020629_0_0_11"/>
<dbReference type="AlphaFoldDB" id="C7M1V6"/>
<dbReference type="CAZy" id="GT2">
    <property type="family name" value="Glycosyltransferase Family 2"/>
</dbReference>
<evidence type="ECO:0000256" key="1">
    <source>
        <dbReference type="ARBA" id="ARBA00004141"/>
    </source>
</evidence>
<feature type="transmembrane region" description="Helical" evidence="7">
    <location>
        <begin position="539"/>
        <end position="564"/>
    </location>
</feature>
<evidence type="ECO:0000256" key="6">
    <source>
        <dbReference type="ARBA" id="ARBA00023136"/>
    </source>
</evidence>
<evidence type="ECO:0000256" key="3">
    <source>
        <dbReference type="ARBA" id="ARBA00022679"/>
    </source>
</evidence>
<dbReference type="InterPro" id="IPR050321">
    <property type="entry name" value="Glycosyltr_2/OpgH_subfam"/>
</dbReference>
<feature type="transmembrane region" description="Helical" evidence="7">
    <location>
        <begin position="178"/>
        <end position="196"/>
    </location>
</feature>
<evidence type="ECO:0000313" key="10">
    <source>
        <dbReference type="Proteomes" id="UP000000771"/>
    </source>
</evidence>
<dbReference type="PANTHER" id="PTHR43867:SF2">
    <property type="entry name" value="CELLULOSE SYNTHASE CATALYTIC SUBUNIT A [UDP-FORMING]"/>
    <property type="match status" value="1"/>
</dbReference>
<dbReference type="InterPro" id="IPR007831">
    <property type="entry name" value="T2SS_GspE_N"/>
</dbReference>
<evidence type="ECO:0000256" key="5">
    <source>
        <dbReference type="ARBA" id="ARBA00022989"/>
    </source>
</evidence>
<keyword evidence="2" id="KW-0328">Glycosyltransferase</keyword>
<dbReference type="GO" id="GO:0016020">
    <property type="term" value="C:membrane"/>
    <property type="evidence" value="ECO:0007669"/>
    <property type="project" value="UniProtKB-SubCell"/>
</dbReference>
<feature type="transmembrane region" description="Helical" evidence="7">
    <location>
        <begin position="497"/>
        <end position="527"/>
    </location>
</feature>
<dbReference type="Pfam" id="PF05157">
    <property type="entry name" value="MshEN"/>
    <property type="match status" value="1"/>
</dbReference>
<name>C7M1V6_ACIFD</name>
<gene>
    <name evidence="9" type="ordered locus">Afer_1949</name>
</gene>
<dbReference type="PANTHER" id="PTHR43867">
    <property type="entry name" value="CELLULOSE SYNTHASE CATALYTIC SUBUNIT A [UDP-FORMING]"/>
    <property type="match status" value="1"/>
</dbReference>
<dbReference type="Gene3D" id="3.90.550.10">
    <property type="entry name" value="Spore Coat Polysaccharide Biosynthesis Protein SpsA, Chain A"/>
    <property type="match status" value="1"/>
</dbReference>
<evidence type="ECO:0000259" key="8">
    <source>
        <dbReference type="Pfam" id="PF05157"/>
    </source>
</evidence>
<dbReference type="GO" id="GO:0016757">
    <property type="term" value="F:glycosyltransferase activity"/>
    <property type="evidence" value="ECO:0007669"/>
    <property type="project" value="UniProtKB-KW"/>
</dbReference>
<dbReference type="InterPro" id="IPR029044">
    <property type="entry name" value="Nucleotide-diphossugar_trans"/>
</dbReference>
<dbReference type="STRING" id="525909.Afer_1949"/>
<sequence>MESPRLRERAASPPLGAALVAAGLLDEHDLAVALEQQTRSRRRLGEVLVRRGIVPRLDLARVLAERARVPFVTLVDREPRRELLEGLDLEACVRERLVPIDRDDDGTLVVASSEVPTDTVRESAERLSGAPVRLVLTTEWDLLRYIVRAGADHIGRRAAYGLAETDLDLSAAHVLTRAQAIGLVVVAVVVVLVGIVDTRALLGAALAGAATLLALVVLFRAVVAFRGAGVPWVVPERLLDDADLPTYTILVPLYREAAVVPALMTSLANLDYPPEKLEALVLVEADDDATRDALVAARPPSWVTVVTVPPEGPATKPKALNVGLALASGELLVIYDAEDRPEPDQLRIVASIFADADHDLACVQAALNYHNARHNLLTRLFTLEYSQWFDYLLPGLEALELPIPLGGTSNHFRTQLLRSLGGWDPFNVTEDADLGIRAAVKGARVATAASTTWEEATARPGAFIRQRTRWIKGYVQTALVHARHPIRLVRAVGPIQALAFAVLIAGTPIAFWTIVPLDLTFVASLVLSPHVLVDLVPRWALAVGFVDLVIGNAVVIYLSIVAVFRRRQWSLVWAALLTPVYWILHSLAAYRALAQLVTRPHYWDKTDHGVAL</sequence>
<evidence type="ECO:0000313" key="9">
    <source>
        <dbReference type="EMBL" id="ACU54853.1"/>
    </source>
</evidence>
<keyword evidence="4 7" id="KW-0812">Transmembrane</keyword>
<feature type="transmembrane region" description="Helical" evidence="7">
    <location>
        <begin position="571"/>
        <end position="593"/>
    </location>
</feature>